<dbReference type="AlphaFoldDB" id="X1M270"/>
<name>X1M270_9ZZZZ</name>
<evidence type="ECO:0000313" key="1">
    <source>
        <dbReference type="EMBL" id="GAI12166.1"/>
    </source>
</evidence>
<accession>X1M270</accession>
<organism evidence="1">
    <name type="scientific">marine sediment metagenome</name>
    <dbReference type="NCBI Taxonomy" id="412755"/>
    <lineage>
        <taxon>unclassified sequences</taxon>
        <taxon>metagenomes</taxon>
        <taxon>ecological metagenomes</taxon>
    </lineage>
</organism>
<protein>
    <submittedName>
        <fullName evidence="1">Uncharacterized protein</fullName>
    </submittedName>
</protein>
<dbReference type="EMBL" id="BARV01007746">
    <property type="protein sequence ID" value="GAI12166.1"/>
    <property type="molecule type" value="Genomic_DNA"/>
</dbReference>
<comment type="caution">
    <text evidence="1">The sequence shown here is derived from an EMBL/GenBank/DDBJ whole genome shotgun (WGS) entry which is preliminary data.</text>
</comment>
<proteinExistence type="predicted"/>
<sequence>MKNIKTLIVILLVGLVAVILASTETHTGGGVINEKPGVSAFKKCSVNFGDVNDSYYTETLKVIYGYVERVVIDATGTDTAYKVYVRDENGLAIFSKEDCSTGDGDYSYAISMSDTGSTEFLGVPIGGAGSVDVNDANGLTDLDVILYYQRWWQ</sequence>
<gene>
    <name evidence="1" type="ORF">S06H3_15719</name>
</gene>
<reference evidence="1" key="1">
    <citation type="journal article" date="2014" name="Front. Microbiol.">
        <title>High frequency of phylogenetically diverse reductive dehalogenase-homologous genes in deep subseafloor sedimentary metagenomes.</title>
        <authorList>
            <person name="Kawai M."/>
            <person name="Futagami T."/>
            <person name="Toyoda A."/>
            <person name="Takaki Y."/>
            <person name="Nishi S."/>
            <person name="Hori S."/>
            <person name="Arai W."/>
            <person name="Tsubouchi T."/>
            <person name="Morono Y."/>
            <person name="Uchiyama I."/>
            <person name="Ito T."/>
            <person name="Fujiyama A."/>
            <person name="Inagaki F."/>
            <person name="Takami H."/>
        </authorList>
    </citation>
    <scope>NUCLEOTIDE SEQUENCE</scope>
    <source>
        <strain evidence="1">Expedition CK06-06</strain>
    </source>
</reference>